<reference evidence="3" key="1">
    <citation type="submission" date="2023-01" db="EMBL/GenBank/DDBJ databases">
        <authorList>
            <person name="Van Ghelder C."/>
            <person name="Rancurel C."/>
        </authorList>
    </citation>
    <scope>NUCLEOTIDE SEQUENCE</scope>
    <source>
        <strain evidence="3">CNCM I-4278</strain>
    </source>
</reference>
<dbReference type="InterPro" id="IPR019622">
    <property type="entry name" value="Rrn9_dom"/>
</dbReference>
<protein>
    <recommendedName>
        <fullName evidence="2">Rrn9 domain-containing protein</fullName>
    </recommendedName>
</protein>
<feature type="compositionally biased region" description="Basic residues" evidence="1">
    <location>
        <begin position="379"/>
        <end position="398"/>
    </location>
</feature>
<accession>A0A9W4UHR4</accession>
<name>A0A9W4UHR4_9PLEO</name>
<dbReference type="Proteomes" id="UP001152607">
    <property type="component" value="Unassembled WGS sequence"/>
</dbReference>
<proteinExistence type="predicted"/>
<organism evidence="3 4">
    <name type="scientific">Periconia digitata</name>
    <dbReference type="NCBI Taxonomy" id="1303443"/>
    <lineage>
        <taxon>Eukaryota</taxon>
        <taxon>Fungi</taxon>
        <taxon>Dikarya</taxon>
        <taxon>Ascomycota</taxon>
        <taxon>Pezizomycotina</taxon>
        <taxon>Dothideomycetes</taxon>
        <taxon>Pleosporomycetidae</taxon>
        <taxon>Pleosporales</taxon>
        <taxon>Massarineae</taxon>
        <taxon>Periconiaceae</taxon>
        <taxon>Periconia</taxon>
    </lineage>
</organism>
<feature type="compositionally biased region" description="Acidic residues" evidence="1">
    <location>
        <begin position="50"/>
        <end position="68"/>
    </location>
</feature>
<feature type="domain" description="Rrn9" evidence="2">
    <location>
        <begin position="98"/>
        <end position="179"/>
    </location>
</feature>
<feature type="compositionally biased region" description="Basic and acidic residues" evidence="1">
    <location>
        <begin position="245"/>
        <end position="255"/>
    </location>
</feature>
<feature type="compositionally biased region" description="Basic and acidic residues" evidence="1">
    <location>
        <begin position="278"/>
        <end position="301"/>
    </location>
</feature>
<feature type="compositionally biased region" description="Acidic residues" evidence="1">
    <location>
        <begin position="226"/>
        <end position="243"/>
    </location>
</feature>
<dbReference type="OrthoDB" id="5412288at2759"/>
<evidence type="ECO:0000313" key="4">
    <source>
        <dbReference type="Proteomes" id="UP001152607"/>
    </source>
</evidence>
<evidence type="ECO:0000256" key="1">
    <source>
        <dbReference type="SAM" id="MobiDB-lite"/>
    </source>
</evidence>
<feature type="region of interest" description="Disordered" evidence="1">
    <location>
        <begin position="224"/>
        <end position="304"/>
    </location>
</feature>
<feature type="region of interest" description="Disordered" evidence="1">
    <location>
        <begin position="611"/>
        <end position="654"/>
    </location>
</feature>
<keyword evidence="4" id="KW-1185">Reference proteome</keyword>
<dbReference type="AlphaFoldDB" id="A0A9W4UHR4"/>
<dbReference type="Pfam" id="PF10680">
    <property type="entry name" value="RRN9"/>
    <property type="match status" value="1"/>
</dbReference>
<evidence type="ECO:0000259" key="2">
    <source>
        <dbReference type="Pfam" id="PF10680"/>
    </source>
</evidence>
<comment type="caution">
    <text evidence="3">The sequence shown here is derived from an EMBL/GenBank/DDBJ whole genome shotgun (WGS) entry which is preliminary data.</text>
</comment>
<gene>
    <name evidence="3" type="ORF">PDIGIT_LOCUS9007</name>
</gene>
<feature type="compositionally biased region" description="Polar residues" evidence="1">
    <location>
        <begin position="352"/>
        <end position="378"/>
    </location>
</feature>
<feature type="region of interest" description="Disordered" evidence="1">
    <location>
        <begin position="1"/>
        <end position="78"/>
    </location>
</feature>
<evidence type="ECO:0000313" key="3">
    <source>
        <dbReference type="EMBL" id="CAI6335919.1"/>
    </source>
</evidence>
<dbReference type="EMBL" id="CAOQHR010000006">
    <property type="protein sequence ID" value="CAI6335919.1"/>
    <property type="molecule type" value="Genomic_DNA"/>
</dbReference>
<feature type="region of interest" description="Disordered" evidence="1">
    <location>
        <begin position="344"/>
        <end position="463"/>
    </location>
</feature>
<sequence>MSLFGGDGAIPSLSTSPSPPPSSLLTAPINETEDVQDAQRHALHPATLDTDADDSEPETDSYDDEEDPETSRPNKFTGHARTWRGYTFADRQIAASLGNIEASDLGAHLYNTHHLKHRMRRPPEQLVKVQDWHKKESWLKKGKELEFTNPFGEIEEELIPKKSWSAWPLPPSRIQKADRGVRRPDDDEDTWCIEAARADDVGEAMREEIMALFVRRAKDQWLSRESEDEDEEDGNATDAEADLAESNREDTKPAKPESVTTSDVEMRDHENSTGGSGLKEDTVERSIERRGAYRGFEHDGSFTKPVFLADDDTAQQILQPSVNSLLTSLDDLALSIRRVRLNHTGRGAYSEMSGSEFTSDAESSAKSIGPSTRSSRQPTKGRGKASGSRRRSRTHSKKAVALPAPKPLDESDSASDYRRDQAEDSESASSSSDQSLPRQKRGSVGDSRRNSDASNTPGFEKDQTGLMDWSEVLGIASITGWNEIAVARTAQRCAELFKESMSYRRLSEASVSKPIPDVVQYTPSTVPDYEALGIGTSPPPKRPFFNAGTLRCPHTNCWGSEQDFKIPYRTIEHVIRIHRYDPRKNNSDNEERKYGGVHIDGFLQPVTAKQGWLGSGRARSKSTDQNAETIERTANTRKKQKTDAGASPQVEASV</sequence>